<proteinExistence type="predicted"/>
<evidence type="ECO:0000256" key="1">
    <source>
        <dbReference type="SAM" id="MobiDB-lite"/>
    </source>
</evidence>
<evidence type="ECO:0000313" key="4">
    <source>
        <dbReference type="Proteomes" id="UP000446768"/>
    </source>
</evidence>
<evidence type="ECO:0000259" key="2">
    <source>
        <dbReference type="Pfam" id="PF20148"/>
    </source>
</evidence>
<dbReference type="EMBL" id="WKJJ01000023">
    <property type="protein sequence ID" value="MRV75764.1"/>
    <property type="molecule type" value="Genomic_DNA"/>
</dbReference>
<name>A0A7X2LXC3_9BURK</name>
<feature type="region of interest" description="Disordered" evidence="1">
    <location>
        <begin position="145"/>
        <end position="182"/>
    </location>
</feature>
<dbReference type="Proteomes" id="UP000446768">
    <property type="component" value="Unassembled WGS sequence"/>
</dbReference>
<dbReference type="Pfam" id="PF20148">
    <property type="entry name" value="DUF6531"/>
    <property type="match status" value="1"/>
</dbReference>
<dbReference type="InterPro" id="IPR045351">
    <property type="entry name" value="DUF6531"/>
</dbReference>
<feature type="compositionally biased region" description="Polar residues" evidence="1">
    <location>
        <begin position="165"/>
        <end position="174"/>
    </location>
</feature>
<reference evidence="3 4" key="1">
    <citation type="submission" date="2019-11" db="EMBL/GenBank/DDBJ databases">
        <title>Novel species isolated from a subtropical stream in China.</title>
        <authorList>
            <person name="Lu H."/>
        </authorList>
    </citation>
    <scope>NUCLEOTIDE SEQUENCE [LARGE SCALE GENOMIC DNA]</scope>
    <source>
        <strain evidence="3 4">FT92W</strain>
    </source>
</reference>
<evidence type="ECO:0000313" key="3">
    <source>
        <dbReference type="EMBL" id="MRV75764.1"/>
    </source>
</evidence>
<sequence length="304" mass="32227">MPFPSTEMRFLSASVPAIPLLADALTPIRKLACVTALLAGANAHAALEVVLPGTHFKWVGNYETGAALYAECASLVGSIGQSVATWCGASAPTVPTDGYSNIYGGWIQDKTTPPGTYRFYLLAAYACKNSDKIRYFTDVNKCVGTTPVPTPTPSNPKDNGPSCPVNPQNRQPSCGNPVGIGSGTKVQQEVDYEDRSAGLPLSLTRTYNYGQNAIEGVAGSFGSNWTHPIDRKVQLLPNRVETKCYTRNDTGAQFCENAPVANAPQAVSVTRPDGKIHIFVRSGNAGWAIPMSMPASVRSTGLTA</sequence>
<dbReference type="RefSeq" id="WP_154380609.1">
    <property type="nucleotide sequence ID" value="NZ_WKJJ01000023.1"/>
</dbReference>
<keyword evidence="4" id="KW-1185">Reference proteome</keyword>
<protein>
    <recommendedName>
        <fullName evidence="2">DUF6531 domain-containing protein</fullName>
    </recommendedName>
</protein>
<dbReference type="AlphaFoldDB" id="A0A7X2LXC3"/>
<organism evidence="3 4">
    <name type="scientific">Pseudoduganella rivuli</name>
    <dbReference type="NCBI Taxonomy" id="2666085"/>
    <lineage>
        <taxon>Bacteria</taxon>
        <taxon>Pseudomonadati</taxon>
        <taxon>Pseudomonadota</taxon>
        <taxon>Betaproteobacteria</taxon>
        <taxon>Burkholderiales</taxon>
        <taxon>Oxalobacteraceae</taxon>
        <taxon>Telluria group</taxon>
        <taxon>Pseudoduganella</taxon>
    </lineage>
</organism>
<gene>
    <name evidence="3" type="ORF">GJ700_29015</name>
</gene>
<accession>A0A7X2LXC3</accession>
<feature type="domain" description="DUF6531" evidence="2">
    <location>
        <begin position="175"/>
        <end position="236"/>
    </location>
</feature>
<comment type="caution">
    <text evidence="3">The sequence shown here is derived from an EMBL/GenBank/DDBJ whole genome shotgun (WGS) entry which is preliminary data.</text>
</comment>